<evidence type="ECO:0000259" key="8">
    <source>
        <dbReference type="PROSITE" id="PS51755"/>
    </source>
</evidence>
<dbReference type="SMART" id="SM00862">
    <property type="entry name" value="Trans_reg_C"/>
    <property type="match status" value="1"/>
</dbReference>
<dbReference type="Pfam" id="PF13374">
    <property type="entry name" value="TPR_10"/>
    <property type="match status" value="1"/>
</dbReference>
<dbReference type="InterPro" id="IPR019734">
    <property type="entry name" value="TPR_rpt"/>
</dbReference>
<dbReference type="Gene3D" id="1.10.10.10">
    <property type="entry name" value="Winged helix-like DNA-binding domain superfamily/Winged helix DNA-binding domain"/>
    <property type="match status" value="1"/>
</dbReference>
<dbReference type="GO" id="GO:0043531">
    <property type="term" value="F:ADP binding"/>
    <property type="evidence" value="ECO:0007669"/>
    <property type="project" value="InterPro"/>
</dbReference>
<dbReference type="InterPro" id="IPR027417">
    <property type="entry name" value="P-loop_NTPase"/>
</dbReference>
<dbReference type="CDD" id="cd15831">
    <property type="entry name" value="BTAD"/>
    <property type="match status" value="1"/>
</dbReference>
<dbReference type="GO" id="GO:0003677">
    <property type="term" value="F:DNA binding"/>
    <property type="evidence" value="ECO:0007669"/>
    <property type="project" value="UniProtKB-UniRule"/>
</dbReference>
<dbReference type="SUPFAM" id="SSF48452">
    <property type="entry name" value="TPR-like"/>
    <property type="match status" value="2"/>
</dbReference>
<comment type="caution">
    <text evidence="9">The sequence shown here is derived from an EMBL/GenBank/DDBJ whole genome shotgun (WGS) entry which is preliminary data.</text>
</comment>
<reference evidence="9 10" key="1">
    <citation type="submission" date="2015-02" db="EMBL/GenBank/DDBJ databases">
        <authorList>
            <person name="Ju K.-S."/>
            <person name="Doroghazi J.R."/>
            <person name="Metcalf W."/>
        </authorList>
    </citation>
    <scope>NUCLEOTIDE SEQUENCE [LARGE SCALE GENOMIC DNA]</scope>
    <source>
        <strain evidence="9 10">ATCC 31215</strain>
    </source>
</reference>
<feature type="domain" description="OmpR/PhoB-type" evidence="8">
    <location>
        <begin position="1"/>
        <end position="92"/>
    </location>
</feature>
<accession>A0A0F2THF0</accession>
<name>A0A0F2THF0_STRR3</name>
<keyword evidence="5" id="KW-0804">Transcription</keyword>
<dbReference type="InterPro" id="IPR002182">
    <property type="entry name" value="NB-ARC"/>
</dbReference>
<dbReference type="PRINTS" id="PR00364">
    <property type="entry name" value="DISEASERSIST"/>
</dbReference>
<evidence type="ECO:0000256" key="1">
    <source>
        <dbReference type="ARBA" id="ARBA00005820"/>
    </source>
</evidence>
<dbReference type="RefSeq" id="WP_045693232.1">
    <property type="nucleotide sequence ID" value="NZ_JZKH01000010.1"/>
</dbReference>
<keyword evidence="2" id="KW-0902">Two-component regulatory system</keyword>
<feature type="DNA-binding region" description="OmpR/PhoB-type" evidence="6">
    <location>
        <begin position="1"/>
        <end position="92"/>
    </location>
</feature>
<dbReference type="GO" id="GO:0006355">
    <property type="term" value="P:regulation of DNA-templated transcription"/>
    <property type="evidence" value="ECO:0007669"/>
    <property type="project" value="InterPro"/>
</dbReference>
<sequence length="949" mass="103322">MHFSLLGPLLVRVGHQERPIGGVKVRTLLAVLLLEANRPVPPDRLKAALWGDRPPASANASLHNMLARLRTQLGDEHGERLRSTPLGYLLDVAGDELDVQLFDLGVERAREALRREDWNAVRQESATALALWRGAPLAEFPDLPQAQTPRRRWQEAHLQALEWRIEADLRLGHVQGLVPELTGLTGEHPLHETFHAQLMLALHRLGQRSEALAAYQRLRRALVEELGVEPGPRARKAHQHVLRETSGEPGEPDEPGKPQKPQKPEGPAPAIQPPAQLPSALSDFTGRQADLRTLTEELTAPPAGDVPRVAVVSGMGGIGKTALALQAAHAVKHHYPDGQLYADLRGFGAAPARDPHELLSALLAALHPGTYSGPLPEHTDDRAALLRTTLADRRVLLLLDNARDAAQVEPLLPGGSRSAVIVTSRNTLPDLPASARLSLPPLDVEEQRALLSRLCGPGRIRQDPDGALRLLAACAGLPLALRIAGARLSSRPTWSPGTLAGRLDDNRGRLRALSVGRLAVDTTFATSYLAIRDSEDPVEREAARAFRLLGLWAGHTLGVDAAAALLDRPREHAADLLELLADVHLVQTPEQWRYRFHDLLGEFAAERAVQEESDESREAAALRLAVWYAVALEEAGTAINPTGEPRLAEAPAAPAPAFTDPQHALDWCRQELPVIKEVIRRAADSSRPDLTWRLAIWLMGYASTFWWTGEWDACLNLALESARERDDVLGQVWTLRRLGASHGMAFRNDEAIETLEAALAVVDGRDDHHDDLCKATILANLSTALSQQGGHGQALTYAQRAWKLHQEAGRTEGALGVLSALAQALLQNGDFDAAHRHFRSLTELCRAQGNLTLIAIALANLGDCLCALGREEEAFAALDESLAIRRHLGDLSGIADSLVITGRAHAHFGRPSQARACFEQAAGIGRDHNIPAFVKQGLDGLARLRHLRR</sequence>
<dbReference type="Pfam" id="PF13424">
    <property type="entry name" value="TPR_12"/>
    <property type="match status" value="1"/>
</dbReference>
<dbReference type="PROSITE" id="PS51755">
    <property type="entry name" value="OMPR_PHOB"/>
    <property type="match status" value="1"/>
</dbReference>
<evidence type="ECO:0000256" key="5">
    <source>
        <dbReference type="ARBA" id="ARBA00023163"/>
    </source>
</evidence>
<evidence type="ECO:0000256" key="2">
    <source>
        <dbReference type="ARBA" id="ARBA00023012"/>
    </source>
</evidence>
<evidence type="ECO:0000256" key="6">
    <source>
        <dbReference type="PROSITE-ProRule" id="PRU01091"/>
    </source>
</evidence>
<dbReference type="GO" id="GO:0000160">
    <property type="term" value="P:phosphorelay signal transduction system"/>
    <property type="evidence" value="ECO:0007669"/>
    <property type="project" value="UniProtKB-KW"/>
</dbReference>
<gene>
    <name evidence="9" type="ORF">VM95_07300</name>
</gene>
<dbReference type="InterPro" id="IPR016032">
    <property type="entry name" value="Sig_transdc_resp-reg_C-effctor"/>
</dbReference>
<proteinExistence type="inferred from homology"/>
<dbReference type="Pfam" id="PF00931">
    <property type="entry name" value="NB-ARC"/>
    <property type="match status" value="1"/>
</dbReference>
<dbReference type="InterPro" id="IPR051677">
    <property type="entry name" value="AfsR-DnrI-RedD_regulator"/>
</dbReference>
<dbReference type="SUPFAM" id="SSF46894">
    <property type="entry name" value="C-terminal effector domain of the bipartite response regulators"/>
    <property type="match status" value="1"/>
</dbReference>
<dbReference type="EMBL" id="JZKH01000010">
    <property type="protein sequence ID" value="KJS62604.1"/>
    <property type="molecule type" value="Genomic_DNA"/>
</dbReference>
<keyword evidence="4 6" id="KW-0238">DNA-binding</keyword>
<dbReference type="SMART" id="SM00028">
    <property type="entry name" value="TPR"/>
    <property type="match status" value="5"/>
</dbReference>
<dbReference type="OrthoDB" id="3862494at2"/>
<dbReference type="InterPro" id="IPR036388">
    <property type="entry name" value="WH-like_DNA-bd_sf"/>
</dbReference>
<evidence type="ECO:0000313" key="10">
    <source>
        <dbReference type="Proteomes" id="UP000033699"/>
    </source>
</evidence>
<feature type="region of interest" description="Disordered" evidence="7">
    <location>
        <begin position="230"/>
        <end position="281"/>
    </location>
</feature>
<dbReference type="InterPro" id="IPR011990">
    <property type="entry name" value="TPR-like_helical_dom_sf"/>
</dbReference>
<dbReference type="InterPro" id="IPR005158">
    <property type="entry name" value="BTAD"/>
</dbReference>
<dbReference type="Gene3D" id="1.25.40.10">
    <property type="entry name" value="Tetratricopeptide repeat domain"/>
    <property type="match status" value="2"/>
</dbReference>
<organism evidence="9 10">
    <name type="scientific">Streptomyces rubellomurinus (strain ATCC 31215)</name>
    <dbReference type="NCBI Taxonomy" id="359131"/>
    <lineage>
        <taxon>Bacteria</taxon>
        <taxon>Bacillati</taxon>
        <taxon>Actinomycetota</taxon>
        <taxon>Actinomycetes</taxon>
        <taxon>Kitasatosporales</taxon>
        <taxon>Streptomycetaceae</taxon>
        <taxon>Streptomyces</taxon>
    </lineage>
</organism>
<feature type="compositionally biased region" description="Pro residues" evidence="7">
    <location>
        <begin position="264"/>
        <end position="276"/>
    </location>
</feature>
<dbReference type="PANTHER" id="PTHR35807">
    <property type="entry name" value="TRANSCRIPTIONAL REGULATOR REDD-RELATED"/>
    <property type="match status" value="1"/>
</dbReference>
<keyword evidence="3" id="KW-0805">Transcription regulation</keyword>
<protein>
    <recommendedName>
        <fullName evidence="8">OmpR/PhoB-type domain-containing protein</fullName>
    </recommendedName>
</protein>
<comment type="similarity">
    <text evidence="1">Belongs to the AfsR/DnrI/RedD regulatory family.</text>
</comment>
<dbReference type="SMART" id="SM01043">
    <property type="entry name" value="BTAD"/>
    <property type="match status" value="1"/>
</dbReference>
<evidence type="ECO:0000313" key="9">
    <source>
        <dbReference type="EMBL" id="KJS62604.1"/>
    </source>
</evidence>
<dbReference type="AlphaFoldDB" id="A0A0F2THF0"/>
<dbReference type="Proteomes" id="UP000033699">
    <property type="component" value="Unassembled WGS sequence"/>
</dbReference>
<evidence type="ECO:0000256" key="3">
    <source>
        <dbReference type="ARBA" id="ARBA00023015"/>
    </source>
</evidence>
<dbReference type="Pfam" id="PF03704">
    <property type="entry name" value="BTAD"/>
    <property type="match status" value="1"/>
</dbReference>
<keyword evidence="10" id="KW-1185">Reference proteome</keyword>
<dbReference type="InterPro" id="IPR001867">
    <property type="entry name" value="OmpR/PhoB-type_DNA-bd"/>
</dbReference>
<evidence type="ECO:0000256" key="7">
    <source>
        <dbReference type="SAM" id="MobiDB-lite"/>
    </source>
</evidence>
<dbReference type="SUPFAM" id="SSF52540">
    <property type="entry name" value="P-loop containing nucleoside triphosphate hydrolases"/>
    <property type="match status" value="1"/>
</dbReference>
<dbReference type="PANTHER" id="PTHR35807:SF1">
    <property type="entry name" value="TRANSCRIPTIONAL REGULATOR REDD"/>
    <property type="match status" value="1"/>
</dbReference>
<dbReference type="PATRIC" id="fig|359131.3.peg.7715"/>
<evidence type="ECO:0000256" key="4">
    <source>
        <dbReference type="ARBA" id="ARBA00023125"/>
    </source>
</evidence>
<dbReference type="Gene3D" id="3.40.50.300">
    <property type="entry name" value="P-loop containing nucleotide triphosphate hydrolases"/>
    <property type="match status" value="1"/>
</dbReference>